<dbReference type="InterPro" id="IPR029000">
    <property type="entry name" value="Cyclophilin-like_dom_sf"/>
</dbReference>
<accession>A0A9P0XFN7</accession>
<feature type="domain" description="PPIase cyclophilin-type" evidence="1">
    <location>
        <begin position="195"/>
        <end position="235"/>
    </location>
</feature>
<dbReference type="Proteomes" id="UP001152562">
    <property type="component" value="Unassembled WGS sequence"/>
</dbReference>
<proteinExistence type="predicted"/>
<reference evidence="2" key="1">
    <citation type="submission" date="2022-05" db="EMBL/GenBank/DDBJ databases">
        <authorList>
            <person name="Okamura Y."/>
        </authorList>
    </citation>
    <scope>NUCLEOTIDE SEQUENCE</scope>
</reference>
<keyword evidence="3" id="KW-1185">Reference proteome</keyword>
<dbReference type="EMBL" id="CALOZG010000040">
    <property type="protein sequence ID" value="CAH4034521.1"/>
    <property type="molecule type" value="Genomic_DNA"/>
</dbReference>
<comment type="caution">
    <text evidence="2">The sequence shown here is derived from an EMBL/GenBank/DDBJ whole genome shotgun (WGS) entry which is preliminary data.</text>
</comment>
<dbReference type="Pfam" id="PF00160">
    <property type="entry name" value="Pro_isomerase"/>
    <property type="match status" value="1"/>
</dbReference>
<dbReference type="SUPFAM" id="SSF50891">
    <property type="entry name" value="Cyclophilin-like"/>
    <property type="match status" value="1"/>
</dbReference>
<name>A0A9P0XFN7_PIEBR</name>
<evidence type="ECO:0000259" key="1">
    <source>
        <dbReference type="Pfam" id="PF00160"/>
    </source>
</evidence>
<evidence type="ECO:0000313" key="2">
    <source>
        <dbReference type="EMBL" id="CAH4034521.1"/>
    </source>
</evidence>
<dbReference type="InterPro" id="IPR002130">
    <property type="entry name" value="Cyclophilin-type_PPIase_dom"/>
</dbReference>
<protein>
    <recommendedName>
        <fullName evidence="1">PPIase cyclophilin-type domain-containing protein</fullName>
    </recommendedName>
</protein>
<gene>
    <name evidence="2" type="ORF">PIBRA_LOCUS10702</name>
</gene>
<organism evidence="2 3">
    <name type="scientific">Pieris brassicae</name>
    <name type="common">White butterfly</name>
    <name type="synonym">Large white butterfly</name>
    <dbReference type="NCBI Taxonomy" id="7116"/>
    <lineage>
        <taxon>Eukaryota</taxon>
        <taxon>Metazoa</taxon>
        <taxon>Ecdysozoa</taxon>
        <taxon>Arthropoda</taxon>
        <taxon>Hexapoda</taxon>
        <taxon>Insecta</taxon>
        <taxon>Pterygota</taxon>
        <taxon>Neoptera</taxon>
        <taxon>Endopterygota</taxon>
        <taxon>Lepidoptera</taxon>
        <taxon>Glossata</taxon>
        <taxon>Ditrysia</taxon>
        <taxon>Papilionoidea</taxon>
        <taxon>Pieridae</taxon>
        <taxon>Pierinae</taxon>
        <taxon>Pieris</taxon>
    </lineage>
</organism>
<dbReference type="AlphaFoldDB" id="A0A9P0XFN7"/>
<dbReference type="Gene3D" id="2.40.100.10">
    <property type="entry name" value="Cyclophilin-like"/>
    <property type="match status" value="1"/>
</dbReference>
<evidence type="ECO:0000313" key="3">
    <source>
        <dbReference type="Proteomes" id="UP001152562"/>
    </source>
</evidence>
<dbReference type="GO" id="GO:0003755">
    <property type="term" value="F:peptidyl-prolyl cis-trans isomerase activity"/>
    <property type="evidence" value="ECO:0007669"/>
    <property type="project" value="InterPro"/>
</dbReference>
<sequence>MTLLTAILKAQSKTEKYPSPPPETNIILKKKKKFRPSCKTPSKVDSFPPKYDAQRLKRKMPGFVSDAVNLYNENISLVMSIHRAHKKGRVDSHWSVLPPFCRQYYERRLHSYKIIREENAQIYRRLLETKPRVDPTASLNKDWYYNKQTIAHCAQSEFILFPLKYVEEIEDLAFARGVSRPRIQMTLGIRNAAVMGSLEVELFTDICPQTCSLFLDLLDGDGLGYGYVGTRFFRVRLF</sequence>